<sequence>VWRHDTIGGYSVRDEYPLLTAMEAPDVGATSDLIWHKQVPLKVSVLAWRLFKNSSTFVPVASTSLGLGLVFRQLIRTCYRITLSSLYILLDDCELATFSCSLLVMLHFGYVE</sequence>
<dbReference type="EMBL" id="LXQA010126048">
    <property type="protein sequence ID" value="MCI21649.1"/>
    <property type="molecule type" value="Genomic_DNA"/>
</dbReference>
<evidence type="ECO:0000313" key="1">
    <source>
        <dbReference type="EMBL" id="MCI21649.1"/>
    </source>
</evidence>
<dbReference type="Proteomes" id="UP000265520">
    <property type="component" value="Unassembled WGS sequence"/>
</dbReference>
<keyword evidence="1" id="KW-0067">ATP-binding</keyword>
<protein>
    <submittedName>
        <fullName evidence="1">Helicase-like protein</fullName>
    </submittedName>
</protein>
<keyword evidence="1" id="KW-0547">Nucleotide-binding</keyword>
<proteinExistence type="predicted"/>
<accession>A0A392QCP0</accession>
<feature type="non-terminal residue" evidence="1">
    <location>
        <position position="1"/>
    </location>
</feature>
<evidence type="ECO:0000313" key="2">
    <source>
        <dbReference type="Proteomes" id="UP000265520"/>
    </source>
</evidence>
<keyword evidence="1" id="KW-0378">Hydrolase</keyword>
<name>A0A392QCP0_9FABA</name>
<dbReference type="GO" id="GO:0004386">
    <property type="term" value="F:helicase activity"/>
    <property type="evidence" value="ECO:0007669"/>
    <property type="project" value="UniProtKB-KW"/>
</dbReference>
<organism evidence="1 2">
    <name type="scientific">Trifolium medium</name>
    <dbReference type="NCBI Taxonomy" id="97028"/>
    <lineage>
        <taxon>Eukaryota</taxon>
        <taxon>Viridiplantae</taxon>
        <taxon>Streptophyta</taxon>
        <taxon>Embryophyta</taxon>
        <taxon>Tracheophyta</taxon>
        <taxon>Spermatophyta</taxon>
        <taxon>Magnoliopsida</taxon>
        <taxon>eudicotyledons</taxon>
        <taxon>Gunneridae</taxon>
        <taxon>Pentapetalae</taxon>
        <taxon>rosids</taxon>
        <taxon>fabids</taxon>
        <taxon>Fabales</taxon>
        <taxon>Fabaceae</taxon>
        <taxon>Papilionoideae</taxon>
        <taxon>50 kb inversion clade</taxon>
        <taxon>NPAAA clade</taxon>
        <taxon>Hologalegina</taxon>
        <taxon>IRL clade</taxon>
        <taxon>Trifolieae</taxon>
        <taxon>Trifolium</taxon>
    </lineage>
</organism>
<keyword evidence="1" id="KW-0347">Helicase</keyword>
<dbReference type="AlphaFoldDB" id="A0A392QCP0"/>
<comment type="caution">
    <text evidence="1">The sequence shown here is derived from an EMBL/GenBank/DDBJ whole genome shotgun (WGS) entry which is preliminary data.</text>
</comment>
<reference evidence="1 2" key="1">
    <citation type="journal article" date="2018" name="Front. Plant Sci.">
        <title>Red Clover (Trifolium pratense) and Zigzag Clover (T. medium) - A Picture of Genomic Similarities and Differences.</title>
        <authorList>
            <person name="Dluhosova J."/>
            <person name="Istvanek J."/>
            <person name="Nedelnik J."/>
            <person name="Repkova J."/>
        </authorList>
    </citation>
    <scope>NUCLEOTIDE SEQUENCE [LARGE SCALE GENOMIC DNA]</scope>
    <source>
        <strain evidence="2">cv. 10/8</strain>
        <tissue evidence="1">Leaf</tissue>
    </source>
</reference>
<keyword evidence="2" id="KW-1185">Reference proteome</keyword>